<evidence type="ECO:0000259" key="2">
    <source>
        <dbReference type="PROSITE" id="PS50987"/>
    </source>
</evidence>
<feature type="domain" description="HTH arsR-type" evidence="2">
    <location>
        <begin position="1"/>
        <end position="97"/>
    </location>
</feature>
<dbReference type="Proteomes" id="UP000683310">
    <property type="component" value="Chromosome"/>
</dbReference>
<dbReference type="EMBL" id="CP074371">
    <property type="protein sequence ID" value="QVI20663.1"/>
    <property type="molecule type" value="Genomic_DNA"/>
</dbReference>
<dbReference type="CDD" id="cd16345">
    <property type="entry name" value="LMWP_ArsC"/>
    <property type="match status" value="1"/>
</dbReference>
<dbReference type="PANTHER" id="PTHR43428:SF1">
    <property type="entry name" value="ARSENATE REDUCTASE"/>
    <property type="match status" value="1"/>
</dbReference>
<dbReference type="InterPro" id="IPR036388">
    <property type="entry name" value="WH-like_DNA-bd_sf"/>
</dbReference>
<dbReference type="InterPro" id="IPR001845">
    <property type="entry name" value="HTH_ArsR_DNA-bd_dom"/>
</dbReference>
<dbReference type="InterPro" id="IPR036390">
    <property type="entry name" value="WH_DNA-bd_sf"/>
</dbReference>
<dbReference type="Pfam" id="PF01022">
    <property type="entry name" value="HTH_5"/>
    <property type="match status" value="1"/>
</dbReference>
<evidence type="ECO:0000256" key="1">
    <source>
        <dbReference type="ARBA" id="ARBA00022849"/>
    </source>
</evidence>
<evidence type="ECO:0000313" key="3">
    <source>
        <dbReference type="EMBL" id="QVI20663.1"/>
    </source>
</evidence>
<dbReference type="CDD" id="cd00090">
    <property type="entry name" value="HTH_ARSR"/>
    <property type="match status" value="1"/>
</dbReference>
<reference evidence="3 4" key="1">
    <citation type="submission" date="2021-04" db="EMBL/GenBank/DDBJ databases">
        <title>Nocardia tengchongensis.</title>
        <authorList>
            <person name="Zhuang k."/>
            <person name="Ran Y."/>
            <person name="Li W."/>
        </authorList>
    </citation>
    <scope>NUCLEOTIDE SEQUENCE [LARGE SCALE GENOMIC DNA]</scope>
    <source>
        <strain evidence="3 4">CFH S0057</strain>
    </source>
</reference>
<dbReference type="Gene3D" id="1.10.10.10">
    <property type="entry name" value="Winged helix-like DNA-binding domain superfamily/Winged helix DNA-binding domain"/>
    <property type="match status" value="1"/>
</dbReference>
<dbReference type="InterPro" id="IPR023485">
    <property type="entry name" value="Ptyr_pPase"/>
</dbReference>
<proteinExistence type="predicted"/>
<dbReference type="PANTHER" id="PTHR43428">
    <property type="entry name" value="ARSENATE REDUCTASE"/>
    <property type="match status" value="1"/>
</dbReference>
<dbReference type="SMART" id="SM00418">
    <property type="entry name" value="HTH_ARSR"/>
    <property type="match status" value="1"/>
</dbReference>
<dbReference type="SMART" id="SM00226">
    <property type="entry name" value="LMWPc"/>
    <property type="match status" value="1"/>
</dbReference>
<name>A0ABX8CNX8_9NOCA</name>
<accession>A0ABX8CNX8</accession>
<gene>
    <name evidence="3" type="ORF">KHQ06_31825</name>
</gene>
<organism evidence="3 4">
    <name type="scientific">Nocardia tengchongensis</name>
    <dbReference type="NCBI Taxonomy" id="2055889"/>
    <lineage>
        <taxon>Bacteria</taxon>
        <taxon>Bacillati</taxon>
        <taxon>Actinomycetota</taxon>
        <taxon>Actinomycetes</taxon>
        <taxon>Mycobacteriales</taxon>
        <taxon>Nocardiaceae</taxon>
        <taxon>Nocardia</taxon>
    </lineage>
</organism>
<dbReference type="InterPro" id="IPR011991">
    <property type="entry name" value="ArsR-like_HTH"/>
</dbReference>
<dbReference type="Pfam" id="PF01451">
    <property type="entry name" value="LMWPc"/>
    <property type="match status" value="1"/>
</dbReference>
<dbReference type="SUPFAM" id="SSF46785">
    <property type="entry name" value="Winged helix' DNA-binding domain"/>
    <property type="match status" value="1"/>
</dbReference>
<dbReference type="Gene3D" id="3.40.50.2300">
    <property type="match status" value="1"/>
</dbReference>
<keyword evidence="4" id="KW-1185">Reference proteome</keyword>
<protein>
    <submittedName>
        <fullName evidence="3">ArsR family transcriptional regulator</fullName>
    </submittedName>
</protein>
<dbReference type="PROSITE" id="PS50987">
    <property type="entry name" value="HTH_ARSR_2"/>
    <property type="match status" value="1"/>
</dbReference>
<keyword evidence="1" id="KW-0059">Arsenical resistance</keyword>
<evidence type="ECO:0000313" key="4">
    <source>
        <dbReference type="Proteomes" id="UP000683310"/>
    </source>
</evidence>
<sequence>MTSTRQAVPQFVHLAAHPLRWQLLTELSDSDYRVRELVARVGEPQNLVSYHLRLLRDGGLVTSTRSSHDGRDSYYHLDLDRSAEMIAGAGTVLHPALRMTPAPTAFEPSTPPTVLFVCTGNSARSAIAEELLRLRAGGRVQVLSAGSKPKPAMHPDTVRVLREEFGIDLSGRLPRHLDTLADHRFDVVITLCDKAREVCPDFGDDPRWIHWSIPDPATSRGSNEDTYPAFQATAAEIDTRIRYLLPTLTERTAQ</sequence>
<dbReference type="InterPro" id="IPR036196">
    <property type="entry name" value="Ptyr_pPase_sf"/>
</dbReference>
<dbReference type="SUPFAM" id="SSF52788">
    <property type="entry name" value="Phosphotyrosine protein phosphatases I"/>
    <property type="match status" value="1"/>
</dbReference>